<evidence type="ECO:0000313" key="1">
    <source>
        <dbReference type="EMBL" id="MEQ2299695.1"/>
    </source>
</evidence>
<dbReference type="Proteomes" id="UP001469553">
    <property type="component" value="Unassembled WGS sequence"/>
</dbReference>
<keyword evidence="2" id="KW-1185">Reference proteome</keyword>
<gene>
    <name evidence="1" type="ORF">AMECASPLE_017800</name>
</gene>
<sequence>MSQPSADRGTDSPGTLTSLFPLRMQVRWGEMTKVTFRHKSHHAIGISCSCADLPPSTPAPASHQGFPADLRGFTRFIYLIALYIIRIEPKRTHNLIVLCLFWHPCCNKSC</sequence>
<evidence type="ECO:0000313" key="2">
    <source>
        <dbReference type="Proteomes" id="UP001469553"/>
    </source>
</evidence>
<dbReference type="EMBL" id="JAHRIP010048376">
    <property type="protein sequence ID" value="MEQ2299695.1"/>
    <property type="molecule type" value="Genomic_DNA"/>
</dbReference>
<protein>
    <submittedName>
        <fullName evidence="1">Uncharacterized protein</fullName>
    </submittedName>
</protein>
<accession>A0ABV0Z0R9</accession>
<proteinExistence type="predicted"/>
<reference evidence="1 2" key="1">
    <citation type="submission" date="2021-06" db="EMBL/GenBank/DDBJ databases">
        <authorList>
            <person name="Palmer J.M."/>
        </authorList>
    </citation>
    <scope>NUCLEOTIDE SEQUENCE [LARGE SCALE GENOMIC DNA]</scope>
    <source>
        <strain evidence="1 2">AS_MEX2019</strain>
        <tissue evidence="1">Muscle</tissue>
    </source>
</reference>
<name>A0ABV0Z0R9_9TELE</name>
<organism evidence="1 2">
    <name type="scientific">Ameca splendens</name>
    <dbReference type="NCBI Taxonomy" id="208324"/>
    <lineage>
        <taxon>Eukaryota</taxon>
        <taxon>Metazoa</taxon>
        <taxon>Chordata</taxon>
        <taxon>Craniata</taxon>
        <taxon>Vertebrata</taxon>
        <taxon>Euteleostomi</taxon>
        <taxon>Actinopterygii</taxon>
        <taxon>Neopterygii</taxon>
        <taxon>Teleostei</taxon>
        <taxon>Neoteleostei</taxon>
        <taxon>Acanthomorphata</taxon>
        <taxon>Ovalentaria</taxon>
        <taxon>Atherinomorphae</taxon>
        <taxon>Cyprinodontiformes</taxon>
        <taxon>Goodeidae</taxon>
        <taxon>Ameca</taxon>
    </lineage>
</organism>
<comment type="caution">
    <text evidence="1">The sequence shown here is derived from an EMBL/GenBank/DDBJ whole genome shotgun (WGS) entry which is preliminary data.</text>
</comment>